<dbReference type="AlphaFoldDB" id="A0A6A6BPR8"/>
<feature type="domain" description="Histone chaperone" evidence="8">
    <location>
        <begin position="59"/>
        <end position="96"/>
    </location>
</feature>
<sequence length="118" mass="12856">MSGQGVTQNTDTKMAGGEATIEKGKGKAQDQVPADVSMGEEDSSDEESGAEQEVPDVEEADEDNMEEIDTDNIIEGGRRTRGKTIDFAKANEEAGNEDYDEDDDEDFQDPEVAMDMQE</sequence>
<dbReference type="EMBL" id="ML995476">
    <property type="protein sequence ID" value="KAF2146076.1"/>
    <property type="molecule type" value="Genomic_DNA"/>
</dbReference>
<protein>
    <recommendedName>
        <fullName evidence="8">Histone chaperone domain-containing protein</fullName>
    </recommendedName>
</protein>
<dbReference type="GeneID" id="54297256"/>
<evidence type="ECO:0000313" key="10">
    <source>
        <dbReference type="Proteomes" id="UP000799438"/>
    </source>
</evidence>
<comment type="subunit">
    <text evidence="6">Forms a heterotrimer with H2A.Z-H2B, stabilizing the association of the histone dimer. Also, with a lower affinity, forms a heterotrimer with H2A-H2B.</text>
</comment>
<dbReference type="GO" id="GO:0005634">
    <property type="term" value="C:nucleus"/>
    <property type="evidence" value="ECO:0007669"/>
    <property type="project" value="UniProtKB-SubCell"/>
</dbReference>
<feature type="compositionally biased region" description="Basic and acidic residues" evidence="7">
    <location>
        <begin position="83"/>
        <end position="92"/>
    </location>
</feature>
<reference evidence="9" key="1">
    <citation type="journal article" date="2020" name="Stud. Mycol.">
        <title>101 Dothideomycetes genomes: a test case for predicting lifestyles and emergence of pathogens.</title>
        <authorList>
            <person name="Haridas S."/>
            <person name="Albert R."/>
            <person name="Binder M."/>
            <person name="Bloem J."/>
            <person name="Labutti K."/>
            <person name="Salamov A."/>
            <person name="Andreopoulos B."/>
            <person name="Baker S."/>
            <person name="Barry K."/>
            <person name="Bills G."/>
            <person name="Bluhm B."/>
            <person name="Cannon C."/>
            <person name="Castanera R."/>
            <person name="Culley D."/>
            <person name="Daum C."/>
            <person name="Ezra D."/>
            <person name="Gonzalez J."/>
            <person name="Henrissat B."/>
            <person name="Kuo A."/>
            <person name="Liang C."/>
            <person name="Lipzen A."/>
            <person name="Lutzoni F."/>
            <person name="Magnuson J."/>
            <person name="Mondo S."/>
            <person name="Nolan M."/>
            <person name="Ohm R."/>
            <person name="Pangilinan J."/>
            <person name="Park H.-J."/>
            <person name="Ramirez L."/>
            <person name="Alfaro M."/>
            <person name="Sun H."/>
            <person name="Tritt A."/>
            <person name="Yoshinaga Y."/>
            <person name="Zwiers L.-H."/>
            <person name="Turgeon B."/>
            <person name="Goodwin S."/>
            <person name="Spatafora J."/>
            <person name="Crous P."/>
            <person name="Grigoriev I."/>
        </authorList>
    </citation>
    <scope>NUCLEOTIDE SEQUENCE</scope>
    <source>
        <strain evidence="9">CBS 121167</strain>
    </source>
</reference>
<accession>A0A6A6BPR8</accession>
<dbReference type="SMART" id="SM01082">
    <property type="entry name" value="CHZ"/>
    <property type="match status" value="1"/>
</dbReference>
<keyword evidence="5" id="KW-0539">Nucleus</keyword>
<name>A0A6A6BPR8_9PEZI</name>
<proteinExistence type="inferred from homology"/>
<evidence type="ECO:0000256" key="4">
    <source>
        <dbReference type="ARBA" id="ARBA00023186"/>
    </source>
</evidence>
<dbReference type="Pfam" id="PF09649">
    <property type="entry name" value="CHZ"/>
    <property type="match status" value="1"/>
</dbReference>
<comment type="similarity">
    <text evidence="3">Belongs to the CHZ1 family.</text>
</comment>
<feature type="region of interest" description="Disordered" evidence="7">
    <location>
        <begin position="1"/>
        <end position="118"/>
    </location>
</feature>
<feature type="compositionally biased region" description="Polar residues" evidence="7">
    <location>
        <begin position="1"/>
        <end position="12"/>
    </location>
</feature>
<keyword evidence="10" id="KW-1185">Reference proteome</keyword>
<evidence type="ECO:0000256" key="7">
    <source>
        <dbReference type="SAM" id="MobiDB-lite"/>
    </source>
</evidence>
<comment type="function">
    <text evidence="1">Forms a chaperone-bound H2A.Z-H2B complex that acts as a source for SWR1 complex-dependent H2A to H2A.Z histone replacement in chromatin.</text>
</comment>
<evidence type="ECO:0000313" key="9">
    <source>
        <dbReference type="EMBL" id="KAF2146076.1"/>
    </source>
</evidence>
<dbReference type="Proteomes" id="UP000799438">
    <property type="component" value="Unassembled WGS sequence"/>
</dbReference>
<evidence type="ECO:0000256" key="3">
    <source>
        <dbReference type="ARBA" id="ARBA00008057"/>
    </source>
</evidence>
<feature type="compositionally biased region" description="Acidic residues" evidence="7">
    <location>
        <begin position="38"/>
        <end position="72"/>
    </location>
</feature>
<evidence type="ECO:0000256" key="6">
    <source>
        <dbReference type="ARBA" id="ARBA00025877"/>
    </source>
</evidence>
<dbReference type="RefSeq" id="XP_033401788.1">
    <property type="nucleotide sequence ID" value="XM_033539760.1"/>
</dbReference>
<keyword evidence="4" id="KW-0143">Chaperone</keyword>
<gene>
    <name evidence="9" type="ORF">K452DRAFT_283357</name>
</gene>
<feature type="compositionally biased region" description="Acidic residues" evidence="7">
    <location>
        <begin position="94"/>
        <end position="109"/>
    </location>
</feature>
<evidence type="ECO:0000256" key="5">
    <source>
        <dbReference type="ARBA" id="ARBA00023242"/>
    </source>
</evidence>
<evidence type="ECO:0000256" key="1">
    <source>
        <dbReference type="ARBA" id="ARBA00002212"/>
    </source>
</evidence>
<evidence type="ECO:0000256" key="2">
    <source>
        <dbReference type="ARBA" id="ARBA00004123"/>
    </source>
</evidence>
<dbReference type="OrthoDB" id="2148987at2759"/>
<evidence type="ECO:0000259" key="8">
    <source>
        <dbReference type="SMART" id="SM01082"/>
    </source>
</evidence>
<comment type="subcellular location">
    <subcellularLocation>
        <location evidence="2">Nucleus</location>
    </subcellularLocation>
</comment>
<dbReference type="InterPro" id="IPR019098">
    <property type="entry name" value="Histone_chaperone_domain_CHZ"/>
</dbReference>
<organism evidence="9 10">
    <name type="scientific">Aplosporella prunicola CBS 121167</name>
    <dbReference type="NCBI Taxonomy" id="1176127"/>
    <lineage>
        <taxon>Eukaryota</taxon>
        <taxon>Fungi</taxon>
        <taxon>Dikarya</taxon>
        <taxon>Ascomycota</taxon>
        <taxon>Pezizomycotina</taxon>
        <taxon>Dothideomycetes</taxon>
        <taxon>Dothideomycetes incertae sedis</taxon>
        <taxon>Botryosphaeriales</taxon>
        <taxon>Aplosporellaceae</taxon>
        <taxon>Aplosporella</taxon>
    </lineage>
</organism>